<keyword evidence="2" id="KW-1185">Reference proteome</keyword>
<dbReference type="Proteomes" id="UP000827092">
    <property type="component" value="Unassembled WGS sequence"/>
</dbReference>
<proteinExistence type="predicted"/>
<reference evidence="1 2" key="1">
    <citation type="journal article" date="2022" name="Nat. Ecol. Evol.">
        <title>A masculinizing supergene underlies an exaggerated male reproductive morph in a spider.</title>
        <authorList>
            <person name="Hendrickx F."/>
            <person name="De Corte Z."/>
            <person name="Sonet G."/>
            <person name="Van Belleghem S.M."/>
            <person name="Kostlbacher S."/>
            <person name="Vangestel C."/>
        </authorList>
    </citation>
    <scope>NUCLEOTIDE SEQUENCE [LARGE SCALE GENOMIC DNA]</scope>
    <source>
        <strain evidence="1">W744_W776</strain>
    </source>
</reference>
<gene>
    <name evidence="1" type="ORF">JTE90_026801</name>
</gene>
<protein>
    <submittedName>
        <fullName evidence="1">Uncharacterized protein</fullName>
    </submittedName>
</protein>
<organism evidence="1 2">
    <name type="scientific">Oedothorax gibbosus</name>
    <dbReference type="NCBI Taxonomy" id="931172"/>
    <lineage>
        <taxon>Eukaryota</taxon>
        <taxon>Metazoa</taxon>
        <taxon>Ecdysozoa</taxon>
        <taxon>Arthropoda</taxon>
        <taxon>Chelicerata</taxon>
        <taxon>Arachnida</taxon>
        <taxon>Araneae</taxon>
        <taxon>Araneomorphae</taxon>
        <taxon>Entelegynae</taxon>
        <taxon>Araneoidea</taxon>
        <taxon>Linyphiidae</taxon>
        <taxon>Erigoninae</taxon>
        <taxon>Oedothorax</taxon>
    </lineage>
</organism>
<evidence type="ECO:0000313" key="1">
    <source>
        <dbReference type="EMBL" id="KAG8186383.1"/>
    </source>
</evidence>
<comment type="caution">
    <text evidence="1">The sequence shown here is derived from an EMBL/GenBank/DDBJ whole genome shotgun (WGS) entry which is preliminary data.</text>
</comment>
<sequence>MLSRKLDRILRKSPTIFRNKLSYLLNTIHANNFLDSYNPTPWIYHYLFRDVLQSVTLHSLLDGAIDCQ</sequence>
<dbReference type="EMBL" id="JAFNEN010000304">
    <property type="protein sequence ID" value="KAG8186383.1"/>
    <property type="molecule type" value="Genomic_DNA"/>
</dbReference>
<evidence type="ECO:0000313" key="2">
    <source>
        <dbReference type="Proteomes" id="UP000827092"/>
    </source>
</evidence>
<dbReference type="AlphaFoldDB" id="A0AAV6URV8"/>
<accession>A0AAV6URV8</accession>
<name>A0AAV6URV8_9ARAC</name>